<sequence>MPKRTLSSATTSRRKSRARKSGDQSVLDSYFGGPKANQPKSGKGKAKAEHHDSIDIENTLDGEKYTRELAIQSGVDLTTAQGLEAHYEDPMKQFTEVIDIDSLPTTRDTTTSFETINQPGPSASRLSPFAQSNNIASSSPSYIAPRSEFFNSAISNDGPSGTPYRPLSIDTLVYAIHEEPWPANTAAPYAFIAHTLVTLSETRSRIVIINTLTNCLRTLLRYNPSSLLPALYLLSNTLSPPYSPIELGIGSSVISKAIQHVSGLTPAALKRLYNASGDPGDVAFEAKSNLRTLVPHPPLCITAVYDSLIKIANVKGQGANKQKQTIVEKLLVAAKGEEVRFLVRTLSMNLRVGAVRTSILTALSRAMVLTPPSNMSTPLSIDSSYYTNPNLLAAVKPLSTDSKRKVADESRDRVLAKFSLAESLVKKVFVQHPNYDHIVAGLFEGGIPLHPTLGSPTRSLDEIYDRLGDLSFTAEFKYDGQRAQIHGSKDKDGQVFVRIFSRHLEDMTSKYPDIVSLVKCVFASSPDLQCFIMDAEIVAIDPAHGSLKSFQELSNRARKDVNIQDVKVAVCVFAFDLMLLNGEILLERPFRERRSLLRVNFPPQIPKEQGAARLDQVDSFDSEEGRGHVEDFWMKAVESRCEGLMIKLLDSGEVPEEFSLQKDKVKKKPLPATYEPDKRTSAWLKLKKDYVLSIGDSLDLVPIGAWHGNGRKAGWWSPILLAVRESTTGDLVAVCKCMSGFSDVFYREMKSRFPEDSDTCSRLPQWECITGGFDPDVYFKPREVWEIRGADVTLSPVSLAAMGLVSQTRGLSLRFPRFIRVRDDKSIEHASTSEFLADMWRGQQGKVKDDQACGADDGELVDVDLDDEVEEEAEDT</sequence>
<dbReference type="PANTHER" id="PTHR45674">
    <property type="entry name" value="DNA LIGASE 1/3 FAMILY MEMBER"/>
    <property type="match status" value="1"/>
</dbReference>
<dbReference type="EC" id="6.5.1.1" evidence="9"/>
<feature type="compositionally biased region" description="Acidic residues" evidence="11">
    <location>
        <begin position="856"/>
        <end position="876"/>
    </location>
</feature>
<dbReference type="PROSITE" id="PS50160">
    <property type="entry name" value="DNA_LIGASE_A3"/>
    <property type="match status" value="1"/>
</dbReference>
<dbReference type="InterPro" id="IPR036599">
    <property type="entry name" value="DNA_ligase_N_sf"/>
</dbReference>
<dbReference type="NCBIfam" id="TIGR00574">
    <property type="entry name" value="dnl1"/>
    <property type="match status" value="1"/>
</dbReference>
<dbReference type="FunFam" id="2.40.50.140:FF:000062">
    <property type="entry name" value="DNA ligase"/>
    <property type="match status" value="1"/>
</dbReference>
<gene>
    <name evidence="13" type="ORF">SERLA73DRAFT_106637</name>
</gene>
<evidence type="ECO:0000256" key="7">
    <source>
        <dbReference type="ARBA" id="ARBA00023242"/>
    </source>
</evidence>
<evidence type="ECO:0000256" key="1">
    <source>
        <dbReference type="ARBA" id="ARBA00004123"/>
    </source>
</evidence>
<dbReference type="InterPro" id="IPR050191">
    <property type="entry name" value="ATP-dep_DNA_ligase"/>
</dbReference>
<dbReference type="Pfam" id="PF01068">
    <property type="entry name" value="DNA_ligase_A_M"/>
    <property type="match status" value="1"/>
</dbReference>
<keyword evidence="5 9" id="KW-0547">Nucleotide-binding</keyword>
<comment type="subcellular location">
    <subcellularLocation>
        <location evidence="1">Nucleus</location>
    </subcellularLocation>
</comment>
<dbReference type="GO" id="GO:0006281">
    <property type="term" value="P:DNA repair"/>
    <property type="evidence" value="ECO:0007669"/>
    <property type="project" value="UniProtKB-KW"/>
</dbReference>
<keyword evidence="4" id="KW-0235">DNA replication</keyword>
<dbReference type="PROSITE" id="PS00697">
    <property type="entry name" value="DNA_LIGASE_A1"/>
    <property type="match status" value="1"/>
</dbReference>
<feature type="region of interest" description="Disordered" evidence="11">
    <location>
        <begin position="1"/>
        <end position="53"/>
    </location>
</feature>
<dbReference type="GO" id="GO:0003910">
    <property type="term" value="F:DNA ligase (ATP) activity"/>
    <property type="evidence" value="ECO:0007669"/>
    <property type="project" value="UniProtKB-EC"/>
</dbReference>
<dbReference type="Pfam" id="PF04675">
    <property type="entry name" value="DNA_ligase_A_N"/>
    <property type="match status" value="1"/>
</dbReference>
<evidence type="ECO:0000256" key="11">
    <source>
        <dbReference type="SAM" id="MobiDB-lite"/>
    </source>
</evidence>
<dbReference type="Gene3D" id="1.10.3260.10">
    <property type="entry name" value="DNA ligase, ATP-dependent, N-terminal domain"/>
    <property type="match status" value="1"/>
</dbReference>
<feature type="compositionally biased region" description="Low complexity" evidence="11">
    <location>
        <begin position="1"/>
        <end position="11"/>
    </location>
</feature>
<evidence type="ECO:0000256" key="5">
    <source>
        <dbReference type="ARBA" id="ARBA00022741"/>
    </source>
</evidence>
<keyword evidence="9" id="KW-0234">DNA repair</keyword>
<comment type="catalytic activity">
    <reaction evidence="8 9">
        <text>ATP + (deoxyribonucleotide)n-3'-hydroxyl + 5'-phospho-(deoxyribonucleotide)m = (deoxyribonucleotide)n+m + AMP + diphosphate.</text>
        <dbReference type="EC" id="6.5.1.1"/>
    </reaction>
</comment>
<keyword evidence="14" id="KW-1185">Reference proteome</keyword>
<dbReference type="HOGENOM" id="CLU_005138_1_0_1"/>
<keyword evidence="9" id="KW-0227">DNA damage</keyword>
<dbReference type="Gene3D" id="3.30.470.30">
    <property type="entry name" value="DNA ligase/mRNA capping enzyme"/>
    <property type="match status" value="1"/>
</dbReference>
<dbReference type="CDD" id="cd07969">
    <property type="entry name" value="OBF_DNA_ligase_I"/>
    <property type="match status" value="1"/>
</dbReference>
<evidence type="ECO:0000256" key="4">
    <source>
        <dbReference type="ARBA" id="ARBA00022705"/>
    </source>
</evidence>
<dbReference type="PANTHER" id="PTHR45674:SF9">
    <property type="entry name" value="DNA LIGASE 3"/>
    <property type="match status" value="1"/>
</dbReference>
<keyword evidence="6 9" id="KW-0067">ATP-binding</keyword>
<dbReference type="InterPro" id="IPR000977">
    <property type="entry name" value="DNA_ligase_ATP-dep"/>
</dbReference>
<dbReference type="FunCoup" id="F8PVK1">
    <property type="interactions" value="155"/>
</dbReference>
<dbReference type="SUPFAM" id="SSF50249">
    <property type="entry name" value="Nucleic acid-binding proteins"/>
    <property type="match status" value="1"/>
</dbReference>
<feature type="domain" description="ATP-dependent DNA ligase family profile" evidence="12">
    <location>
        <begin position="563"/>
        <end position="725"/>
    </location>
</feature>
<dbReference type="eggNOG" id="KOG0967">
    <property type="taxonomic scope" value="Eukaryota"/>
</dbReference>
<dbReference type="InterPro" id="IPR012340">
    <property type="entry name" value="NA-bd_OB-fold"/>
</dbReference>
<dbReference type="OMA" id="RDFSCEY"/>
<dbReference type="GO" id="GO:0003677">
    <property type="term" value="F:DNA binding"/>
    <property type="evidence" value="ECO:0007669"/>
    <property type="project" value="InterPro"/>
</dbReference>
<evidence type="ECO:0000256" key="10">
    <source>
        <dbReference type="RuleBase" id="RU004196"/>
    </source>
</evidence>
<evidence type="ECO:0000256" key="3">
    <source>
        <dbReference type="ARBA" id="ARBA00022598"/>
    </source>
</evidence>
<dbReference type="Gene3D" id="2.40.50.140">
    <property type="entry name" value="Nucleic acid-binding proteins"/>
    <property type="match status" value="1"/>
</dbReference>
<evidence type="ECO:0000256" key="2">
    <source>
        <dbReference type="ARBA" id="ARBA00007572"/>
    </source>
</evidence>
<dbReference type="GO" id="GO:0005524">
    <property type="term" value="F:ATP binding"/>
    <property type="evidence" value="ECO:0007669"/>
    <property type="project" value="UniProtKB-KW"/>
</dbReference>
<dbReference type="InParanoid" id="F8PVK1"/>
<name>F8PVK1_SERL3</name>
<evidence type="ECO:0000256" key="8">
    <source>
        <dbReference type="ARBA" id="ARBA00034003"/>
    </source>
</evidence>
<keyword evidence="7" id="KW-0539">Nucleus</keyword>
<dbReference type="OrthoDB" id="206088at2759"/>
<dbReference type="InterPro" id="IPR012309">
    <property type="entry name" value="DNA_ligase_ATP-dep_C"/>
</dbReference>
<dbReference type="InterPro" id="IPR012308">
    <property type="entry name" value="DNA_ligase_ATP-dep_N"/>
</dbReference>
<evidence type="ECO:0000259" key="12">
    <source>
        <dbReference type="PROSITE" id="PS50160"/>
    </source>
</evidence>
<dbReference type="SUPFAM" id="SSF56091">
    <property type="entry name" value="DNA ligase/mRNA capping enzyme, catalytic domain"/>
    <property type="match status" value="1"/>
</dbReference>
<dbReference type="FunFam" id="3.30.470.30:FF:000002">
    <property type="entry name" value="DNA ligase"/>
    <property type="match status" value="1"/>
</dbReference>
<evidence type="ECO:0000313" key="13">
    <source>
        <dbReference type="EMBL" id="EGN99818.1"/>
    </source>
</evidence>
<dbReference type="GO" id="GO:0006310">
    <property type="term" value="P:DNA recombination"/>
    <property type="evidence" value="ECO:0007669"/>
    <property type="project" value="UniProtKB-KW"/>
</dbReference>
<dbReference type="GO" id="GO:0006273">
    <property type="term" value="P:lagging strand elongation"/>
    <property type="evidence" value="ECO:0007669"/>
    <property type="project" value="TreeGrafter"/>
</dbReference>
<dbReference type="CDD" id="cd07900">
    <property type="entry name" value="Adenylation_DNA_ligase_I_Euk"/>
    <property type="match status" value="1"/>
</dbReference>
<proteinExistence type="inferred from homology"/>
<comment type="similarity">
    <text evidence="2 10">Belongs to the ATP-dependent DNA ligase family.</text>
</comment>
<accession>F8PVK1</accession>
<reference evidence="14" key="1">
    <citation type="journal article" date="2011" name="Science">
        <title>The plant cell wall-decomposing machinery underlies the functional diversity of forest fungi.</title>
        <authorList>
            <person name="Eastwood D.C."/>
            <person name="Floudas D."/>
            <person name="Binder M."/>
            <person name="Majcherczyk A."/>
            <person name="Schneider P."/>
            <person name="Aerts A."/>
            <person name="Asiegbu F.O."/>
            <person name="Baker S.E."/>
            <person name="Barry K."/>
            <person name="Bendiksby M."/>
            <person name="Blumentritt M."/>
            <person name="Coutinho P.M."/>
            <person name="Cullen D."/>
            <person name="de Vries R.P."/>
            <person name="Gathman A."/>
            <person name="Goodell B."/>
            <person name="Henrissat B."/>
            <person name="Ihrmark K."/>
            <person name="Kauserud H."/>
            <person name="Kohler A."/>
            <person name="LaButti K."/>
            <person name="Lapidus A."/>
            <person name="Lavin J.L."/>
            <person name="Lee Y.-H."/>
            <person name="Lindquist E."/>
            <person name="Lilly W."/>
            <person name="Lucas S."/>
            <person name="Morin E."/>
            <person name="Murat C."/>
            <person name="Oguiza J.A."/>
            <person name="Park J."/>
            <person name="Pisabarro A.G."/>
            <person name="Riley R."/>
            <person name="Rosling A."/>
            <person name="Salamov A."/>
            <person name="Schmidt O."/>
            <person name="Schmutz J."/>
            <person name="Skrede I."/>
            <person name="Stenlid J."/>
            <person name="Wiebenga A."/>
            <person name="Xie X."/>
            <person name="Kuees U."/>
            <person name="Hibbett D.S."/>
            <person name="Hoffmeister D."/>
            <person name="Hoegberg N."/>
            <person name="Martin F."/>
            <person name="Grigoriev I.V."/>
            <person name="Watkinson S.C."/>
        </authorList>
    </citation>
    <scope>NUCLEOTIDE SEQUENCE [LARGE SCALE GENOMIC DNA]</scope>
    <source>
        <strain evidence="14">strain S7.3</strain>
    </source>
</reference>
<protein>
    <recommendedName>
        <fullName evidence="9">DNA ligase</fullName>
        <ecNumber evidence="9">6.5.1.1</ecNumber>
    </recommendedName>
</protein>
<keyword evidence="9" id="KW-0233">DNA recombination</keyword>
<dbReference type="Pfam" id="PF04679">
    <property type="entry name" value="DNA_ligase_A_C"/>
    <property type="match status" value="1"/>
</dbReference>
<dbReference type="InterPro" id="IPR016059">
    <property type="entry name" value="DNA_ligase_ATP-dep_CS"/>
</dbReference>
<dbReference type="SUPFAM" id="SSF117018">
    <property type="entry name" value="ATP-dependent DNA ligase DNA-binding domain"/>
    <property type="match status" value="1"/>
</dbReference>
<dbReference type="GO" id="GO:0005634">
    <property type="term" value="C:nucleus"/>
    <property type="evidence" value="ECO:0007669"/>
    <property type="project" value="UniProtKB-SubCell"/>
</dbReference>
<evidence type="ECO:0000256" key="9">
    <source>
        <dbReference type="RuleBase" id="RU000617"/>
    </source>
</evidence>
<dbReference type="Proteomes" id="UP000008063">
    <property type="component" value="Unassembled WGS sequence"/>
</dbReference>
<evidence type="ECO:0000256" key="6">
    <source>
        <dbReference type="ARBA" id="ARBA00022840"/>
    </source>
</evidence>
<dbReference type="Gene3D" id="3.30.1490.70">
    <property type="match status" value="1"/>
</dbReference>
<dbReference type="InterPro" id="IPR012310">
    <property type="entry name" value="DNA_ligase_ATP-dep_cent"/>
</dbReference>
<feature type="region of interest" description="Disordered" evidence="11">
    <location>
        <begin position="847"/>
        <end position="876"/>
    </location>
</feature>
<dbReference type="GO" id="GO:0071897">
    <property type="term" value="P:DNA biosynthetic process"/>
    <property type="evidence" value="ECO:0007669"/>
    <property type="project" value="InterPro"/>
</dbReference>
<organism evidence="14">
    <name type="scientific">Serpula lacrymans var. lacrymans (strain S7.3)</name>
    <name type="common">Dry rot fungus</name>
    <dbReference type="NCBI Taxonomy" id="936435"/>
    <lineage>
        <taxon>Eukaryota</taxon>
        <taxon>Fungi</taxon>
        <taxon>Dikarya</taxon>
        <taxon>Basidiomycota</taxon>
        <taxon>Agaricomycotina</taxon>
        <taxon>Agaricomycetes</taxon>
        <taxon>Agaricomycetidae</taxon>
        <taxon>Boletales</taxon>
        <taxon>Coniophorineae</taxon>
        <taxon>Serpulaceae</taxon>
        <taxon>Serpula</taxon>
    </lineage>
</organism>
<keyword evidence="3 9" id="KW-0436">Ligase</keyword>
<dbReference type="STRING" id="936435.F8PVK1"/>
<dbReference type="AlphaFoldDB" id="F8PVK1"/>
<dbReference type="EMBL" id="GL945479">
    <property type="protein sequence ID" value="EGN99818.1"/>
    <property type="molecule type" value="Genomic_DNA"/>
</dbReference>
<evidence type="ECO:0000313" key="14">
    <source>
        <dbReference type="Proteomes" id="UP000008063"/>
    </source>
</evidence>